<evidence type="ECO:0000256" key="2">
    <source>
        <dbReference type="ARBA" id="ARBA00022679"/>
    </source>
</evidence>
<dbReference type="CDD" id="cd00077">
    <property type="entry name" value="HDc"/>
    <property type="match status" value="1"/>
</dbReference>
<protein>
    <recommendedName>
        <fullName evidence="12">Multifunctional CCA protein</fullName>
    </recommendedName>
    <domain>
        <recommendedName>
            <fullName evidence="12">CCA-adding enzyme</fullName>
            <ecNumber evidence="12">2.7.7.72</ecNumber>
        </recommendedName>
        <alternativeName>
            <fullName evidence="12">CCA tRNA nucleotidyltransferase</fullName>
        </alternativeName>
        <alternativeName>
            <fullName evidence="12">tRNA CCA-pyrophosphorylase</fullName>
        </alternativeName>
        <alternativeName>
            <fullName evidence="12">tRNA adenylyl-/cytidylyl-transferase</fullName>
        </alternativeName>
        <alternativeName>
            <fullName evidence="12">tRNA nucleotidyltransferase</fullName>
        </alternativeName>
        <alternativeName>
            <fullName evidence="12">tRNA-NT</fullName>
        </alternativeName>
    </domain>
    <domain>
        <recommendedName>
            <fullName evidence="12">2'-nucleotidase</fullName>
            <ecNumber evidence="12">3.1.3.-</ecNumber>
        </recommendedName>
    </domain>
    <domain>
        <recommendedName>
            <fullName evidence="12">2',3'-cyclic phosphodiesterase</fullName>
            <ecNumber evidence="12">3.1.4.-</ecNumber>
        </recommendedName>
    </domain>
    <domain>
        <recommendedName>
            <fullName evidence="12">Phosphatase</fullName>
        </recommendedName>
    </domain>
</protein>
<evidence type="ECO:0000256" key="4">
    <source>
        <dbReference type="ARBA" id="ARBA00022695"/>
    </source>
</evidence>
<feature type="binding site" evidence="12">
    <location>
        <position position="22"/>
    </location>
    <ligand>
        <name>Mg(2+)</name>
        <dbReference type="ChEBI" id="CHEBI:18420"/>
    </ligand>
</feature>
<dbReference type="CDD" id="cd05398">
    <property type="entry name" value="NT_ClassII-CCAase"/>
    <property type="match status" value="1"/>
</dbReference>
<feature type="binding site" evidence="12">
    <location>
        <position position="12"/>
    </location>
    <ligand>
        <name>ATP</name>
        <dbReference type="ChEBI" id="CHEBI:30616"/>
    </ligand>
</feature>
<sequence>MTETWLVGGAVRDALLGRPVHERDWVVVGSTPEALLAQGYRPVGKDFPVFLHPETQEEYALARTERKSGRGYHGFEFHAAPDVTLEEDLRRRDFTVNAIAQAQNGQRVDPYGGEADLQARILRHVSPAFVEDPLRVLRAARFMAELAPWDFQVADETREVMRQLSASGELDTLAAERLWQETRRALMSPAPQRYFETLRDCGALAVLFPEVDALFGVPQPPKHHPEIDCGVHLMMVLAQSARLDHPLEVRFAALCHDLGKGITPADILPSHRGHEAAGVPLTRALCERLKVPNSCRDLAILVTREHLNAHRALELRPETVLRLLERLDAFRRPERVEQFMQACEADARGRTGFEDRDYPQAAYLAAMFDAASSVSTREIAEAGHQGPAFGQELSRRRKRAIETARADYPAG</sequence>
<comment type="cofactor">
    <cofactor evidence="12">
        <name>Mg(2+)</name>
        <dbReference type="ChEBI" id="CHEBI:18420"/>
    </cofactor>
    <text evidence="12">Magnesium is required for nucleotidyltransferase activity.</text>
</comment>
<comment type="subunit">
    <text evidence="12">Monomer. Can also form homodimers and oligomers.</text>
</comment>
<dbReference type="PANTHER" id="PTHR47545">
    <property type="entry name" value="MULTIFUNCTIONAL CCA PROTEIN"/>
    <property type="match status" value="1"/>
</dbReference>
<accession>A0A363ULR0</accession>
<feature type="binding site" evidence="12">
    <location>
        <position position="9"/>
    </location>
    <ligand>
        <name>ATP</name>
        <dbReference type="ChEBI" id="CHEBI:30616"/>
    </ligand>
</feature>
<comment type="caution">
    <text evidence="14">The sequence shown here is derived from an EMBL/GenBank/DDBJ whole genome shotgun (WGS) entry which is preliminary data.</text>
</comment>
<dbReference type="Pfam" id="PF01966">
    <property type="entry name" value="HD"/>
    <property type="match status" value="1"/>
</dbReference>
<evidence type="ECO:0000313" key="14">
    <source>
        <dbReference type="EMBL" id="PWN56352.1"/>
    </source>
</evidence>
<keyword evidence="3 12" id="KW-0819">tRNA processing</keyword>
<evidence type="ECO:0000256" key="3">
    <source>
        <dbReference type="ARBA" id="ARBA00022694"/>
    </source>
</evidence>
<keyword evidence="6 12" id="KW-0547">Nucleotide-binding</keyword>
<evidence type="ECO:0000256" key="12">
    <source>
        <dbReference type="HAMAP-Rule" id="MF_01261"/>
    </source>
</evidence>
<keyword evidence="12" id="KW-0511">Multifunctional enzyme</keyword>
<dbReference type="OrthoDB" id="9805698at2"/>
<evidence type="ECO:0000256" key="8">
    <source>
        <dbReference type="ARBA" id="ARBA00022801"/>
    </source>
</evidence>
<name>A0A363ULR0_9GAMM</name>
<feature type="binding site" evidence="12">
    <location>
        <position position="12"/>
    </location>
    <ligand>
        <name>CTP</name>
        <dbReference type="ChEBI" id="CHEBI:37563"/>
    </ligand>
</feature>
<evidence type="ECO:0000256" key="6">
    <source>
        <dbReference type="ARBA" id="ARBA00022741"/>
    </source>
</evidence>
<evidence type="ECO:0000256" key="7">
    <source>
        <dbReference type="ARBA" id="ARBA00022800"/>
    </source>
</evidence>
<keyword evidence="7 12" id="KW-0692">RNA repair</keyword>
<comment type="similarity">
    <text evidence="12">Belongs to the tRNA nucleotidyltransferase/poly(A) polymerase family. Bacterial CCA-adding enzyme type 1 subfamily.</text>
</comment>
<dbReference type="EC" id="3.1.4.-" evidence="12"/>
<dbReference type="EC" id="3.1.3.-" evidence="12"/>
<evidence type="ECO:0000256" key="5">
    <source>
        <dbReference type="ARBA" id="ARBA00022723"/>
    </source>
</evidence>
<keyword evidence="1 12" id="KW-0533">Nickel</keyword>
<dbReference type="InterPro" id="IPR043519">
    <property type="entry name" value="NT_sf"/>
</dbReference>
<dbReference type="Pfam" id="PF01743">
    <property type="entry name" value="PolyA_pol"/>
    <property type="match status" value="1"/>
</dbReference>
<evidence type="ECO:0000256" key="10">
    <source>
        <dbReference type="ARBA" id="ARBA00022842"/>
    </source>
</evidence>
<dbReference type="InterPro" id="IPR003607">
    <property type="entry name" value="HD/PDEase_dom"/>
</dbReference>
<dbReference type="InterPro" id="IPR006674">
    <property type="entry name" value="HD_domain"/>
</dbReference>
<dbReference type="PROSITE" id="PS51831">
    <property type="entry name" value="HD"/>
    <property type="match status" value="1"/>
</dbReference>
<keyword evidence="11 12" id="KW-0694">RNA-binding</keyword>
<dbReference type="HAMAP" id="MF_01262">
    <property type="entry name" value="CCA_bact_type2"/>
    <property type="match status" value="1"/>
</dbReference>
<dbReference type="GO" id="GO:0016791">
    <property type="term" value="F:phosphatase activity"/>
    <property type="evidence" value="ECO:0007669"/>
    <property type="project" value="UniProtKB-UniRule"/>
</dbReference>
<feature type="domain" description="HD" evidence="13">
    <location>
        <begin position="229"/>
        <end position="330"/>
    </location>
</feature>
<reference evidence="14 15" key="1">
    <citation type="submission" date="2018-05" db="EMBL/GenBank/DDBJ databases">
        <title>Abyssibacter profundi OUC007T gen. nov., sp. nov, a marine bacterium isolated from seawater of the Mariana Trench.</title>
        <authorList>
            <person name="Zhou S."/>
        </authorList>
    </citation>
    <scope>NUCLEOTIDE SEQUENCE [LARGE SCALE GENOMIC DNA]</scope>
    <source>
        <strain evidence="14 15">OUC007</strain>
    </source>
</reference>
<dbReference type="GO" id="GO:0004810">
    <property type="term" value="F:CCA tRNA nucleotidyltransferase activity"/>
    <property type="evidence" value="ECO:0007669"/>
    <property type="project" value="UniProtKB-UniRule"/>
</dbReference>
<keyword evidence="10 12" id="KW-0460">Magnesium</keyword>
<dbReference type="InterPro" id="IPR012006">
    <property type="entry name" value="CCA_bact"/>
</dbReference>
<evidence type="ECO:0000256" key="9">
    <source>
        <dbReference type="ARBA" id="ARBA00022840"/>
    </source>
</evidence>
<evidence type="ECO:0000313" key="15">
    <source>
        <dbReference type="Proteomes" id="UP000251800"/>
    </source>
</evidence>
<gene>
    <name evidence="12" type="primary">cca</name>
    <name evidence="14" type="ORF">DEH80_05795</name>
</gene>
<feature type="binding site" evidence="12">
    <location>
        <position position="138"/>
    </location>
    <ligand>
        <name>CTP</name>
        <dbReference type="ChEBI" id="CHEBI:37563"/>
    </ligand>
</feature>
<keyword evidence="15" id="KW-1185">Reference proteome</keyword>
<comment type="miscellaneous">
    <text evidence="12">A single active site specifically recognizes both ATP and CTP and is responsible for their addition.</text>
</comment>
<evidence type="ECO:0000256" key="1">
    <source>
        <dbReference type="ARBA" id="ARBA00022596"/>
    </source>
</evidence>
<feature type="binding site" evidence="12">
    <location>
        <position position="141"/>
    </location>
    <ligand>
        <name>ATP</name>
        <dbReference type="ChEBI" id="CHEBI:30616"/>
    </ligand>
</feature>
<dbReference type="InterPro" id="IPR050124">
    <property type="entry name" value="tRNA_CCA-adding_enzyme"/>
</dbReference>
<dbReference type="RefSeq" id="WP_109719546.1">
    <property type="nucleotide sequence ID" value="NZ_QEQK01000005.1"/>
</dbReference>
<dbReference type="Pfam" id="PF12627">
    <property type="entry name" value="PolyA_pol_RNAbd"/>
    <property type="match status" value="1"/>
</dbReference>
<comment type="cofactor">
    <cofactor evidence="12">
        <name>Ni(2+)</name>
        <dbReference type="ChEBI" id="CHEBI:49786"/>
    </cofactor>
    <text evidence="12">Nickel for phosphatase activity.</text>
</comment>
<keyword evidence="5 12" id="KW-0479">Metal-binding</keyword>
<comment type="function">
    <text evidence="12">Catalyzes the addition and repair of the essential 3'-terminal CCA sequence in tRNAs without using a nucleic acid template. Adds these three nucleotides in the order of C, C, and A to the tRNA nucleotide-73, using CTP and ATP as substrates and producing inorganic pyrophosphate. tRNA 3'-terminal CCA addition is required both for tRNA processing and repair. Also involved in tRNA surveillance by mediating tandem CCA addition to generate a CCACCA at the 3' terminus of unstable tRNAs. While stable tRNAs receive only 3'-terminal CCA, unstable tRNAs are marked with CCACCA and rapidly degraded.</text>
</comment>
<proteinExistence type="inferred from homology"/>
<feature type="binding site" evidence="12">
    <location>
        <position position="92"/>
    </location>
    <ligand>
        <name>CTP</name>
        <dbReference type="ChEBI" id="CHEBI:37563"/>
    </ligand>
</feature>
<evidence type="ECO:0000256" key="11">
    <source>
        <dbReference type="ARBA" id="ARBA00022884"/>
    </source>
</evidence>
<feature type="binding site" evidence="12">
    <location>
        <position position="24"/>
    </location>
    <ligand>
        <name>Mg(2+)</name>
        <dbReference type="ChEBI" id="CHEBI:18420"/>
    </ligand>
</feature>
<keyword evidence="8 12" id="KW-0378">Hydrolase</keyword>
<dbReference type="PIRSF" id="PIRSF000813">
    <property type="entry name" value="CCA_bact"/>
    <property type="match status" value="1"/>
</dbReference>
<dbReference type="EC" id="2.7.7.72" evidence="12"/>
<comment type="domain">
    <text evidence="12">Comprises two domains: an N-terminal domain containing the nucleotidyltransferase activity and a C-terminal HD domain associated with both phosphodiesterase and phosphatase activities.</text>
</comment>
<feature type="binding site" evidence="12">
    <location>
        <position position="138"/>
    </location>
    <ligand>
        <name>ATP</name>
        <dbReference type="ChEBI" id="CHEBI:30616"/>
    </ligand>
</feature>
<dbReference type="HAMAP" id="MF_01261">
    <property type="entry name" value="CCA_bact_type1"/>
    <property type="match status" value="1"/>
</dbReference>
<comment type="catalytic activity">
    <reaction evidence="12">
        <text>a tRNA with a 3' CCA end + 2 CTP + ATP = a tRNA with a 3' CCACCA end + 3 diphosphate</text>
        <dbReference type="Rhea" id="RHEA:76235"/>
        <dbReference type="Rhea" id="RHEA-COMP:10468"/>
        <dbReference type="Rhea" id="RHEA-COMP:18655"/>
        <dbReference type="ChEBI" id="CHEBI:30616"/>
        <dbReference type="ChEBI" id="CHEBI:33019"/>
        <dbReference type="ChEBI" id="CHEBI:37563"/>
        <dbReference type="ChEBI" id="CHEBI:83071"/>
        <dbReference type="ChEBI" id="CHEBI:195187"/>
    </reaction>
</comment>
<dbReference type="SUPFAM" id="SSF81891">
    <property type="entry name" value="Poly A polymerase C-terminal region-like"/>
    <property type="match status" value="1"/>
</dbReference>
<dbReference type="GO" id="GO:0000049">
    <property type="term" value="F:tRNA binding"/>
    <property type="evidence" value="ECO:0007669"/>
    <property type="project" value="UniProtKB-UniRule"/>
</dbReference>
<feature type="binding site" evidence="12">
    <location>
        <position position="141"/>
    </location>
    <ligand>
        <name>CTP</name>
        <dbReference type="ChEBI" id="CHEBI:37563"/>
    </ligand>
</feature>
<dbReference type="GO" id="GO:0042245">
    <property type="term" value="P:RNA repair"/>
    <property type="evidence" value="ECO:0007669"/>
    <property type="project" value="UniProtKB-KW"/>
</dbReference>
<dbReference type="EMBL" id="QEQK01000005">
    <property type="protein sequence ID" value="PWN56352.1"/>
    <property type="molecule type" value="Genomic_DNA"/>
</dbReference>
<dbReference type="GO" id="GO:0160016">
    <property type="term" value="F:CCACCA tRNA nucleotidyltransferase activity"/>
    <property type="evidence" value="ECO:0007669"/>
    <property type="project" value="RHEA"/>
</dbReference>
<dbReference type="GO" id="GO:0004112">
    <property type="term" value="F:cyclic-nucleotide phosphodiesterase activity"/>
    <property type="evidence" value="ECO:0007669"/>
    <property type="project" value="UniProtKB-UniRule"/>
</dbReference>
<dbReference type="InterPro" id="IPR032828">
    <property type="entry name" value="PolyA_RNA-bd"/>
</dbReference>
<dbReference type="NCBIfam" id="NF008137">
    <property type="entry name" value="PRK10885.1"/>
    <property type="match status" value="1"/>
</dbReference>
<keyword evidence="4 12" id="KW-0548">Nucleotidyltransferase</keyword>
<dbReference type="GO" id="GO:0005524">
    <property type="term" value="F:ATP binding"/>
    <property type="evidence" value="ECO:0007669"/>
    <property type="project" value="UniProtKB-UniRule"/>
</dbReference>
<dbReference type="Proteomes" id="UP000251800">
    <property type="component" value="Unassembled WGS sequence"/>
</dbReference>
<dbReference type="GO" id="GO:0000287">
    <property type="term" value="F:magnesium ion binding"/>
    <property type="evidence" value="ECO:0007669"/>
    <property type="project" value="UniProtKB-UniRule"/>
</dbReference>
<dbReference type="Gene3D" id="3.30.460.10">
    <property type="entry name" value="Beta Polymerase, domain 2"/>
    <property type="match status" value="1"/>
</dbReference>
<feature type="binding site" evidence="12">
    <location>
        <position position="9"/>
    </location>
    <ligand>
        <name>CTP</name>
        <dbReference type="ChEBI" id="CHEBI:37563"/>
    </ligand>
</feature>
<dbReference type="PANTHER" id="PTHR47545:SF1">
    <property type="entry name" value="MULTIFUNCTIONAL CCA PROTEIN"/>
    <property type="match status" value="1"/>
</dbReference>
<keyword evidence="9 12" id="KW-0067">ATP-binding</keyword>
<dbReference type="SUPFAM" id="SSF81301">
    <property type="entry name" value="Nucleotidyltransferase"/>
    <property type="match status" value="1"/>
</dbReference>
<dbReference type="GO" id="GO:0001680">
    <property type="term" value="P:tRNA 3'-terminal CCA addition"/>
    <property type="evidence" value="ECO:0007669"/>
    <property type="project" value="UniProtKB-UniRule"/>
</dbReference>
<organism evidence="14 15">
    <name type="scientific">Abyssibacter profundi</name>
    <dbReference type="NCBI Taxonomy" id="2182787"/>
    <lineage>
        <taxon>Bacteria</taxon>
        <taxon>Pseudomonadati</taxon>
        <taxon>Pseudomonadota</taxon>
        <taxon>Gammaproteobacteria</taxon>
        <taxon>Chromatiales</taxon>
        <taxon>Oceanococcaceae</taxon>
        <taxon>Abyssibacter</taxon>
    </lineage>
</organism>
<dbReference type="AlphaFoldDB" id="A0A363ULR0"/>
<dbReference type="InterPro" id="IPR002646">
    <property type="entry name" value="PolA_pol_head_dom"/>
</dbReference>
<evidence type="ECO:0000259" key="13">
    <source>
        <dbReference type="PROSITE" id="PS51831"/>
    </source>
</evidence>
<dbReference type="Gene3D" id="1.10.3090.10">
    <property type="entry name" value="cca-adding enzyme, domain 2"/>
    <property type="match status" value="1"/>
</dbReference>
<comment type="catalytic activity">
    <reaction evidence="12">
        <text>a tRNA precursor + 2 CTP + ATP = a tRNA with a 3' CCA end + 3 diphosphate</text>
        <dbReference type="Rhea" id="RHEA:14433"/>
        <dbReference type="Rhea" id="RHEA-COMP:10465"/>
        <dbReference type="Rhea" id="RHEA-COMP:10468"/>
        <dbReference type="ChEBI" id="CHEBI:30616"/>
        <dbReference type="ChEBI" id="CHEBI:33019"/>
        <dbReference type="ChEBI" id="CHEBI:37563"/>
        <dbReference type="ChEBI" id="CHEBI:74896"/>
        <dbReference type="ChEBI" id="CHEBI:83071"/>
        <dbReference type="EC" id="2.7.7.72"/>
    </reaction>
</comment>
<feature type="binding site" evidence="12">
    <location>
        <position position="92"/>
    </location>
    <ligand>
        <name>ATP</name>
        <dbReference type="ChEBI" id="CHEBI:30616"/>
    </ligand>
</feature>
<keyword evidence="2 12" id="KW-0808">Transferase</keyword>